<dbReference type="RefSeq" id="WP_191324382.1">
    <property type="nucleotide sequence ID" value="NZ_BMZP01000008.1"/>
</dbReference>
<keyword evidence="2" id="KW-0812">Transmembrane</keyword>
<keyword evidence="2" id="KW-1133">Transmembrane helix</keyword>
<feature type="transmembrane region" description="Helical" evidence="2">
    <location>
        <begin position="61"/>
        <end position="84"/>
    </location>
</feature>
<sequence>MPVAQPRHSFSPDVPPALETPVPRLASGDEEPVFSPVHALQQELLPLADASPKPVDALYPLWLRVAIIGGSSALAWGVIIWGVLRLG</sequence>
<proteinExistence type="predicted"/>
<feature type="region of interest" description="Disordered" evidence="1">
    <location>
        <begin position="1"/>
        <end position="26"/>
    </location>
</feature>
<name>A0ABV7V2K0_9SPHN</name>
<reference evidence="4" key="1">
    <citation type="journal article" date="2019" name="Int. J. Syst. Evol. Microbiol.">
        <title>The Global Catalogue of Microorganisms (GCM) 10K type strain sequencing project: providing services to taxonomists for standard genome sequencing and annotation.</title>
        <authorList>
            <consortium name="The Broad Institute Genomics Platform"/>
            <consortium name="The Broad Institute Genome Sequencing Center for Infectious Disease"/>
            <person name="Wu L."/>
            <person name="Ma J."/>
        </authorList>
    </citation>
    <scope>NUCLEOTIDE SEQUENCE [LARGE SCALE GENOMIC DNA]</scope>
    <source>
        <strain evidence="4">KCTC 42224</strain>
    </source>
</reference>
<evidence type="ECO:0000256" key="2">
    <source>
        <dbReference type="SAM" id="Phobius"/>
    </source>
</evidence>
<dbReference type="EMBL" id="JBHRYE010000013">
    <property type="protein sequence ID" value="MFC3671654.1"/>
    <property type="molecule type" value="Genomic_DNA"/>
</dbReference>
<protein>
    <submittedName>
        <fullName evidence="3">Uncharacterized protein</fullName>
    </submittedName>
</protein>
<evidence type="ECO:0000313" key="4">
    <source>
        <dbReference type="Proteomes" id="UP001595683"/>
    </source>
</evidence>
<keyword evidence="4" id="KW-1185">Reference proteome</keyword>
<accession>A0ABV7V2K0</accession>
<gene>
    <name evidence="3" type="ORF">ACFOOT_09450</name>
</gene>
<evidence type="ECO:0000313" key="3">
    <source>
        <dbReference type="EMBL" id="MFC3671654.1"/>
    </source>
</evidence>
<keyword evidence="2" id="KW-0472">Membrane</keyword>
<dbReference type="Proteomes" id="UP001595683">
    <property type="component" value="Unassembled WGS sequence"/>
</dbReference>
<evidence type="ECO:0000256" key="1">
    <source>
        <dbReference type="SAM" id="MobiDB-lite"/>
    </source>
</evidence>
<comment type="caution">
    <text evidence="3">The sequence shown here is derived from an EMBL/GenBank/DDBJ whole genome shotgun (WGS) entry which is preliminary data.</text>
</comment>
<organism evidence="3 4">
    <name type="scientific">Novosphingobium pokkalii</name>
    <dbReference type="NCBI Taxonomy" id="1770194"/>
    <lineage>
        <taxon>Bacteria</taxon>
        <taxon>Pseudomonadati</taxon>
        <taxon>Pseudomonadota</taxon>
        <taxon>Alphaproteobacteria</taxon>
        <taxon>Sphingomonadales</taxon>
        <taxon>Sphingomonadaceae</taxon>
        <taxon>Novosphingobium</taxon>
    </lineage>
</organism>